<dbReference type="PRINTS" id="PR00449">
    <property type="entry name" value="RASTRNSFRMNG"/>
</dbReference>
<protein>
    <submittedName>
        <fullName evidence="1">Uncharacterized protein</fullName>
    </submittedName>
</protein>
<dbReference type="SUPFAM" id="SSF52540">
    <property type="entry name" value="P-loop containing nucleoside triphosphate hydrolases"/>
    <property type="match status" value="1"/>
</dbReference>
<dbReference type="Gene3D" id="3.40.50.300">
    <property type="entry name" value="P-loop containing nucleotide triphosphate hydrolases"/>
    <property type="match status" value="1"/>
</dbReference>
<dbReference type="PANTHER" id="PTHR47979">
    <property type="entry name" value="DRAB11-RELATED"/>
    <property type="match status" value="1"/>
</dbReference>
<dbReference type="GO" id="GO:0005525">
    <property type="term" value="F:GTP binding"/>
    <property type="evidence" value="ECO:0007669"/>
    <property type="project" value="InterPro"/>
</dbReference>
<keyword evidence="2" id="KW-1185">Reference proteome</keyword>
<dbReference type="SMART" id="SM00173">
    <property type="entry name" value="RAS"/>
    <property type="match status" value="1"/>
</dbReference>
<proteinExistence type="predicted"/>
<sequence>MKIIKYKLKSDSERSYLKVVHQTFDPQSGIARILSHNLFPSLFFYVMWSDVLPKYEVDPFLKSFLQLTRRVYLLIRRETFNHLASWLEDARQHANPIMTIMLIGNKCDLSHRRAVSKEEGEQFAKENGLLFLEASARTAQNVEEAFIKTAAKILQNIQGGVIDVSNESFGIKPGYLRLQNQNGARDGTVTILHMTIKSASPLNNIKFYPCLSI</sequence>
<evidence type="ECO:0000313" key="2">
    <source>
        <dbReference type="Proteomes" id="UP000289738"/>
    </source>
</evidence>
<dbReference type="GO" id="GO:0003924">
    <property type="term" value="F:GTPase activity"/>
    <property type="evidence" value="ECO:0007669"/>
    <property type="project" value="InterPro"/>
</dbReference>
<reference evidence="1 2" key="1">
    <citation type="submission" date="2019-01" db="EMBL/GenBank/DDBJ databases">
        <title>Sequencing of cultivated peanut Arachis hypogaea provides insights into genome evolution and oil improvement.</title>
        <authorList>
            <person name="Chen X."/>
        </authorList>
    </citation>
    <scope>NUCLEOTIDE SEQUENCE [LARGE SCALE GENOMIC DNA]</scope>
    <source>
        <strain evidence="2">cv. Fuhuasheng</strain>
        <tissue evidence="1">Leaves</tissue>
    </source>
</reference>
<dbReference type="PROSITE" id="PS51419">
    <property type="entry name" value="RAB"/>
    <property type="match status" value="1"/>
</dbReference>
<dbReference type="SMART" id="SM00175">
    <property type="entry name" value="RAB"/>
    <property type="match status" value="1"/>
</dbReference>
<dbReference type="InterPro" id="IPR001806">
    <property type="entry name" value="Small_GTPase"/>
</dbReference>
<gene>
    <name evidence="1" type="ORF">Ahy_A10g047234</name>
</gene>
<organism evidence="1 2">
    <name type="scientific">Arachis hypogaea</name>
    <name type="common">Peanut</name>
    <dbReference type="NCBI Taxonomy" id="3818"/>
    <lineage>
        <taxon>Eukaryota</taxon>
        <taxon>Viridiplantae</taxon>
        <taxon>Streptophyta</taxon>
        <taxon>Embryophyta</taxon>
        <taxon>Tracheophyta</taxon>
        <taxon>Spermatophyta</taxon>
        <taxon>Magnoliopsida</taxon>
        <taxon>eudicotyledons</taxon>
        <taxon>Gunneridae</taxon>
        <taxon>Pentapetalae</taxon>
        <taxon>rosids</taxon>
        <taxon>fabids</taxon>
        <taxon>Fabales</taxon>
        <taxon>Fabaceae</taxon>
        <taxon>Papilionoideae</taxon>
        <taxon>50 kb inversion clade</taxon>
        <taxon>dalbergioids sensu lato</taxon>
        <taxon>Dalbergieae</taxon>
        <taxon>Pterocarpus clade</taxon>
        <taxon>Arachis</taxon>
    </lineage>
</organism>
<accession>A0A445B202</accession>
<dbReference type="InterPro" id="IPR027417">
    <property type="entry name" value="P-loop_NTPase"/>
</dbReference>
<dbReference type="Proteomes" id="UP000289738">
    <property type="component" value="Chromosome A10"/>
</dbReference>
<dbReference type="PROSITE" id="PS51421">
    <property type="entry name" value="RAS"/>
    <property type="match status" value="1"/>
</dbReference>
<dbReference type="Pfam" id="PF00071">
    <property type="entry name" value="Ras"/>
    <property type="match status" value="1"/>
</dbReference>
<dbReference type="EMBL" id="SDMP01000010">
    <property type="protein sequence ID" value="RYR32714.1"/>
    <property type="molecule type" value="Genomic_DNA"/>
</dbReference>
<name>A0A445B202_ARAHY</name>
<dbReference type="InterPro" id="IPR050209">
    <property type="entry name" value="Rab_GTPases_membrane_traffic"/>
</dbReference>
<dbReference type="AlphaFoldDB" id="A0A445B202"/>
<evidence type="ECO:0000313" key="1">
    <source>
        <dbReference type="EMBL" id="RYR32714.1"/>
    </source>
</evidence>
<comment type="caution">
    <text evidence="1">The sequence shown here is derived from an EMBL/GenBank/DDBJ whole genome shotgun (WGS) entry which is preliminary data.</text>
</comment>